<dbReference type="InterPro" id="IPR002577">
    <property type="entry name" value="HTH_HxlR"/>
</dbReference>
<sequence>MPSEKPFYPNRILLDQVADKWTILVLGALCSGGGKARFNAILREVDGMTQKTLTVCLRKLERNGLVARTILDTAPIGVEYSTTPLGYTLSEPFKALHDWAEEHLDEVEASQRKFDARDPALKGGAVG</sequence>
<dbReference type="PANTHER" id="PTHR33204">
    <property type="entry name" value="TRANSCRIPTIONAL REGULATOR, MARR FAMILY"/>
    <property type="match status" value="1"/>
</dbReference>
<dbReference type="InterPro" id="IPR036390">
    <property type="entry name" value="WH_DNA-bd_sf"/>
</dbReference>
<dbReference type="SUPFAM" id="SSF46785">
    <property type="entry name" value="Winged helix' DNA-binding domain"/>
    <property type="match status" value="1"/>
</dbReference>
<gene>
    <name evidence="5" type="ORF">E2F50_19585</name>
</gene>
<dbReference type="Gene3D" id="1.10.10.10">
    <property type="entry name" value="Winged helix-like DNA-binding domain superfamily/Winged helix DNA-binding domain"/>
    <property type="match status" value="1"/>
</dbReference>
<keyword evidence="3" id="KW-0804">Transcription</keyword>
<proteinExistence type="predicted"/>
<evidence type="ECO:0000259" key="4">
    <source>
        <dbReference type="PROSITE" id="PS51118"/>
    </source>
</evidence>
<reference evidence="5 6" key="1">
    <citation type="submission" date="2019-03" db="EMBL/GenBank/DDBJ databases">
        <title>Rhizobium sp. nov., an bacterium isolated from biocrust in Mu Us Desert.</title>
        <authorList>
            <person name="Lixiong L."/>
        </authorList>
    </citation>
    <scope>NUCLEOTIDE SEQUENCE [LARGE SCALE GENOMIC DNA]</scope>
    <source>
        <strain evidence="5 6">SPY-1</strain>
    </source>
</reference>
<keyword evidence="2" id="KW-0238">DNA-binding</keyword>
<comment type="caution">
    <text evidence="5">The sequence shown here is derived from an EMBL/GenBank/DDBJ whole genome shotgun (WGS) entry which is preliminary data.</text>
</comment>
<dbReference type="InterPro" id="IPR036388">
    <property type="entry name" value="WH-like_DNA-bd_sf"/>
</dbReference>
<dbReference type="RefSeq" id="WP_133317864.1">
    <property type="nucleotide sequence ID" value="NZ_SMTL01000006.1"/>
</dbReference>
<dbReference type="AlphaFoldDB" id="A0A4R5UB66"/>
<evidence type="ECO:0000256" key="3">
    <source>
        <dbReference type="ARBA" id="ARBA00023163"/>
    </source>
</evidence>
<dbReference type="PROSITE" id="PS51118">
    <property type="entry name" value="HTH_HXLR"/>
    <property type="match status" value="1"/>
</dbReference>
<name>A0A4R5UB66_9HYPH</name>
<dbReference type="Proteomes" id="UP000295238">
    <property type="component" value="Unassembled WGS sequence"/>
</dbReference>
<evidence type="ECO:0000313" key="5">
    <source>
        <dbReference type="EMBL" id="TDK31863.1"/>
    </source>
</evidence>
<feature type="domain" description="HTH hxlR-type" evidence="4">
    <location>
        <begin position="8"/>
        <end position="108"/>
    </location>
</feature>
<evidence type="ECO:0000256" key="2">
    <source>
        <dbReference type="ARBA" id="ARBA00023125"/>
    </source>
</evidence>
<dbReference type="OrthoDB" id="9800350at2"/>
<dbReference type="PANTHER" id="PTHR33204:SF18">
    <property type="entry name" value="TRANSCRIPTIONAL REGULATORY PROTEIN"/>
    <property type="match status" value="1"/>
</dbReference>
<organism evidence="5 6">
    <name type="scientific">Rhizobium deserti</name>
    <dbReference type="NCBI Taxonomy" id="2547961"/>
    <lineage>
        <taxon>Bacteria</taxon>
        <taxon>Pseudomonadati</taxon>
        <taxon>Pseudomonadota</taxon>
        <taxon>Alphaproteobacteria</taxon>
        <taxon>Hyphomicrobiales</taxon>
        <taxon>Rhizobiaceae</taxon>
        <taxon>Rhizobium/Agrobacterium group</taxon>
        <taxon>Rhizobium</taxon>
    </lineage>
</organism>
<dbReference type="EMBL" id="SMTL01000006">
    <property type="protein sequence ID" value="TDK31863.1"/>
    <property type="molecule type" value="Genomic_DNA"/>
</dbReference>
<keyword evidence="6" id="KW-1185">Reference proteome</keyword>
<keyword evidence="1" id="KW-0805">Transcription regulation</keyword>
<dbReference type="GO" id="GO:0003677">
    <property type="term" value="F:DNA binding"/>
    <property type="evidence" value="ECO:0007669"/>
    <property type="project" value="UniProtKB-KW"/>
</dbReference>
<accession>A0A4R5UB66</accession>
<dbReference type="Pfam" id="PF01638">
    <property type="entry name" value="HxlR"/>
    <property type="match status" value="1"/>
</dbReference>
<evidence type="ECO:0000256" key="1">
    <source>
        <dbReference type="ARBA" id="ARBA00023015"/>
    </source>
</evidence>
<evidence type="ECO:0000313" key="6">
    <source>
        <dbReference type="Proteomes" id="UP000295238"/>
    </source>
</evidence>
<protein>
    <submittedName>
        <fullName evidence="5">Transcriptional regulator</fullName>
    </submittedName>
</protein>